<dbReference type="CDD" id="cd00833">
    <property type="entry name" value="PKS"/>
    <property type="match status" value="1"/>
</dbReference>
<protein>
    <recommendedName>
        <fullName evidence="1">Ketosynthase family 3 (KS3) domain-containing protein</fullName>
    </recommendedName>
</protein>
<dbReference type="PANTHER" id="PTHR43775">
    <property type="entry name" value="FATTY ACID SYNTHASE"/>
    <property type="match status" value="1"/>
</dbReference>
<dbReference type="PROSITE" id="PS52004">
    <property type="entry name" value="KS3_2"/>
    <property type="match status" value="1"/>
</dbReference>
<dbReference type="Gene3D" id="3.40.47.10">
    <property type="match status" value="1"/>
</dbReference>
<evidence type="ECO:0000259" key="1">
    <source>
        <dbReference type="PROSITE" id="PS52004"/>
    </source>
</evidence>
<dbReference type="SMART" id="SM00825">
    <property type="entry name" value="PKS_KS"/>
    <property type="match status" value="1"/>
</dbReference>
<dbReference type="GO" id="GO:0006633">
    <property type="term" value="P:fatty acid biosynthetic process"/>
    <property type="evidence" value="ECO:0007669"/>
    <property type="project" value="TreeGrafter"/>
</dbReference>
<dbReference type="PANTHER" id="PTHR43775:SF23">
    <property type="entry name" value="FATTY ACID SYNTHASE 3"/>
    <property type="match status" value="1"/>
</dbReference>
<dbReference type="InterPro" id="IPR020841">
    <property type="entry name" value="PKS_Beta-ketoAc_synthase_dom"/>
</dbReference>
<keyword evidence="3" id="KW-1185">Reference proteome</keyword>
<accession>A0A5E4QG60</accession>
<evidence type="ECO:0000313" key="2">
    <source>
        <dbReference type="EMBL" id="VVC96265.1"/>
    </source>
</evidence>
<dbReference type="InterPro" id="IPR016039">
    <property type="entry name" value="Thiolase-like"/>
</dbReference>
<reference evidence="2 3" key="1">
    <citation type="submission" date="2017-07" db="EMBL/GenBank/DDBJ databases">
        <authorList>
            <person name="Talla V."/>
            <person name="Backstrom N."/>
        </authorList>
    </citation>
    <scope>NUCLEOTIDE SEQUENCE [LARGE SCALE GENOMIC DNA]</scope>
</reference>
<dbReference type="Pfam" id="PF00109">
    <property type="entry name" value="ketoacyl-synt"/>
    <property type="match status" value="1"/>
</dbReference>
<dbReference type="EMBL" id="FZQP02002647">
    <property type="protein sequence ID" value="VVC96265.1"/>
    <property type="molecule type" value="Genomic_DNA"/>
</dbReference>
<name>A0A5E4QG60_9NEOP</name>
<dbReference type="SUPFAM" id="SSF53901">
    <property type="entry name" value="Thiolase-like"/>
    <property type="match status" value="1"/>
</dbReference>
<proteinExistence type="predicted"/>
<sequence>MSPKPQQETLVQPESLGDADAGNRVVITGMAGSFPDSYNVKQLEEILYKKVNPVVSKEPRWEYNHPEIANYTGQAPDLKHFDAQFFKVHYRLGNSMDPMSRRILEHTYEAIYDAGICPEQLSGKKVGVYIGTCMSESEKACFYVANAKTGFGIAGCSKAMFANRISYWLNVKGPSMSVDQACCSSSVALQLAYEAIRRGDCEAAVIGGASLWL</sequence>
<dbReference type="Proteomes" id="UP000324832">
    <property type="component" value="Unassembled WGS sequence"/>
</dbReference>
<dbReference type="InterPro" id="IPR014030">
    <property type="entry name" value="Ketoacyl_synth_N"/>
</dbReference>
<gene>
    <name evidence="2" type="ORF">LSINAPIS_LOCUS7805</name>
</gene>
<feature type="domain" description="Ketosynthase family 3 (KS3)" evidence="1">
    <location>
        <begin position="22"/>
        <end position="213"/>
    </location>
</feature>
<dbReference type="InterPro" id="IPR050091">
    <property type="entry name" value="PKS_NRPS_Biosynth_Enz"/>
</dbReference>
<evidence type="ECO:0000313" key="3">
    <source>
        <dbReference type="Proteomes" id="UP000324832"/>
    </source>
</evidence>
<dbReference type="AlphaFoldDB" id="A0A5E4QG60"/>
<dbReference type="GO" id="GO:0004312">
    <property type="term" value="F:fatty acid synthase activity"/>
    <property type="evidence" value="ECO:0007669"/>
    <property type="project" value="TreeGrafter"/>
</dbReference>
<organism evidence="2 3">
    <name type="scientific">Leptidea sinapis</name>
    <dbReference type="NCBI Taxonomy" id="189913"/>
    <lineage>
        <taxon>Eukaryota</taxon>
        <taxon>Metazoa</taxon>
        <taxon>Ecdysozoa</taxon>
        <taxon>Arthropoda</taxon>
        <taxon>Hexapoda</taxon>
        <taxon>Insecta</taxon>
        <taxon>Pterygota</taxon>
        <taxon>Neoptera</taxon>
        <taxon>Endopterygota</taxon>
        <taxon>Lepidoptera</taxon>
        <taxon>Glossata</taxon>
        <taxon>Ditrysia</taxon>
        <taxon>Papilionoidea</taxon>
        <taxon>Pieridae</taxon>
        <taxon>Dismorphiinae</taxon>
        <taxon>Leptidea</taxon>
    </lineage>
</organism>